<comment type="caution">
    <text evidence="9">The sequence shown here is derived from an EMBL/GenBank/DDBJ whole genome shotgun (WGS) entry which is preliminary data.</text>
</comment>
<comment type="subcellular location">
    <subcellularLocation>
        <location evidence="5 6">Cytoplasm</location>
    </subcellularLocation>
</comment>
<dbReference type="EC" id="3.1.11.6" evidence="5"/>
<evidence type="ECO:0000256" key="2">
    <source>
        <dbReference type="ARBA" id="ARBA00022722"/>
    </source>
</evidence>
<dbReference type="AlphaFoldDB" id="C4V2M5"/>
<dbReference type="InterPro" id="IPR003753">
    <property type="entry name" value="Exonuc_VII_L"/>
</dbReference>
<evidence type="ECO:0000256" key="6">
    <source>
        <dbReference type="RuleBase" id="RU004355"/>
    </source>
</evidence>
<dbReference type="GO" id="GO:0006308">
    <property type="term" value="P:DNA catabolic process"/>
    <property type="evidence" value="ECO:0007669"/>
    <property type="project" value="UniProtKB-UniRule"/>
</dbReference>
<organism evidence="9 10">
    <name type="scientific">Selenomonas flueggei ATCC 43531</name>
    <dbReference type="NCBI Taxonomy" id="638302"/>
    <lineage>
        <taxon>Bacteria</taxon>
        <taxon>Bacillati</taxon>
        <taxon>Bacillota</taxon>
        <taxon>Negativicutes</taxon>
        <taxon>Selenomonadales</taxon>
        <taxon>Selenomonadaceae</taxon>
        <taxon>Selenomonas</taxon>
    </lineage>
</organism>
<name>C4V2M5_9FIRM</name>
<keyword evidence="3 5" id="KW-0378">Hydrolase</keyword>
<evidence type="ECO:0000256" key="3">
    <source>
        <dbReference type="ARBA" id="ARBA00022801"/>
    </source>
</evidence>
<sequence length="416" mass="46146">MQWFFFYRYGGEVIMTVHSVSDVTRYIKGMFEHEPILSDLLIRGEVSNYKRYPSGHAYFTLKDAGASMKCVMFNGYARNLRFAPENGMQVIAGGNISVYERDGAYQLYVSSLTPEGAGALALAFEQMRDRLAAEGLFDEGHKQPLPRFPRRIGIVTSSAGAVLRDIHNVSKRRWPGVQLILHPVLVQGAGAAEQIADAVAFFNEKYPVDVLIVGRGGGSAEDLWAFNEEVVVRAVYRSRIPVISAVGHETDTTLVDFVSDRRAATPSQAAEFAVPDVVEIERFLMGLRARLDAGRKRQIDHAGTRLSTLVQRPWCANPRMLLAPLMQRSDRAAAELHHAAKEQSVAARHRLELVLKRLELLNPVRVLCRGFSIVEKDGRAVSRVKDVTAGDRVNITFADGKISAVVEQAKEQQNGT</sequence>
<dbReference type="HAMAP" id="MF_00378">
    <property type="entry name" value="Exonuc_7_L"/>
    <property type="match status" value="1"/>
</dbReference>
<dbReference type="EMBL" id="ACLA01000010">
    <property type="protein sequence ID" value="EEQ49039.1"/>
    <property type="molecule type" value="Genomic_DNA"/>
</dbReference>
<dbReference type="Proteomes" id="UP000005309">
    <property type="component" value="Unassembled WGS sequence"/>
</dbReference>
<dbReference type="NCBIfam" id="TIGR00237">
    <property type="entry name" value="xseA"/>
    <property type="match status" value="1"/>
</dbReference>
<dbReference type="Pfam" id="PF13742">
    <property type="entry name" value="tRNA_anti_2"/>
    <property type="match status" value="1"/>
</dbReference>
<dbReference type="InterPro" id="IPR025824">
    <property type="entry name" value="OB-fold_nuc-bd_dom"/>
</dbReference>
<evidence type="ECO:0000256" key="4">
    <source>
        <dbReference type="ARBA" id="ARBA00022839"/>
    </source>
</evidence>
<keyword evidence="4 5" id="KW-0269">Exonuclease</keyword>
<dbReference type="GO" id="GO:0009318">
    <property type="term" value="C:exodeoxyribonuclease VII complex"/>
    <property type="evidence" value="ECO:0007669"/>
    <property type="project" value="UniProtKB-UniRule"/>
</dbReference>
<evidence type="ECO:0000313" key="10">
    <source>
        <dbReference type="Proteomes" id="UP000005309"/>
    </source>
</evidence>
<dbReference type="GO" id="GO:0008855">
    <property type="term" value="F:exodeoxyribonuclease VII activity"/>
    <property type="evidence" value="ECO:0007669"/>
    <property type="project" value="UniProtKB-UniRule"/>
</dbReference>
<dbReference type="CDD" id="cd04489">
    <property type="entry name" value="ExoVII_LU_OBF"/>
    <property type="match status" value="1"/>
</dbReference>
<keyword evidence="2 5" id="KW-0540">Nuclease</keyword>
<dbReference type="PANTHER" id="PTHR30008">
    <property type="entry name" value="EXODEOXYRIBONUCLEASE 7 LARGE SUBUNIT"/>
    <property type="match status" value="1"/>
</dbReference>
<comment type="similarity">
    <text evidence="5 6">Belongs to the XseA family.</text>
</comment>
<comment type="subunit">
    <text evidence="5">Heterooligomer composed of large and small subunits.</text>
</comment>
<evidence type="ECO:0000256" key="5">
    <source>
        <dbReference type="HAMAP-Rule" id="MF_00378"/>
    </source>
</evidence>
<dbReference type="PANTHER" id="PTHR30008:SF0">
    <property type="entry name" value="EXODEOXYRIBONUCLEASE 7 LARGE SUBUNIT"/>
    <property type="match status" value="1"/>
</dbReference>
<evidence type="ECO:0000313" key="9">
    <source>
        <dbReference type="EMBL" id="EEQ49039.1"/>
    </source>
</evidence>
<dbReference type="GO" id="GO:0003676">
    <property type="term" value="F:nucleic acid binding"/>
    <property type="evidence" value="ECO:0007669"/>
    <property type="project" value="InterPro"/>
</dbReference>
<evidence type="ECO:0000259" key="7">
    <source>
        <dbReference type="Pfam" id="PF02601"/>
    </source>
</evidence>
<keyword evidence="1 5" id="KW-0963">Cytoplasm</keyword>
<evidence type="ECO:0000256" key="1">
    <source>
        <dbReference type="ARBA" id="ARBA00022490"/>
    </source>
</evidence>
<gene>
    <name evidence="5 9" type="primary">xseA</name>
    <name evidence="9" type="ORF">HMPREF0908_0769</name>
</gene>
<comment type="function">
    <text evidence="5">Bidirectionally degrades single-stranded DNA into large acid-insoluble oligonucleotides, which are then degraded further into small acid-soluble oligonucleotides.</text>
</comment>
<feature type="domain" description="Exonuclease VII large subunit C-terminal" evidence="7">
    <location>
        <begin position="136"/>
        <end position="352"/>
    </location>
</feature>
<dbReference type="eggNOG" id="COG1570">
    <property type="taxonomic scope" value="Bacteria"/>
</dbReference>
<accession>C4V2M5</accession>
<feature type="domain" description="OB-fold nucleic acid binding" evidence="8">
    <location>
        <begin position="19"/>
        <end position="112"/>
    </location>
</feature>
<proteinExistence type="inferred from homology"/>
<protein>
    <recommendedName>
        <fullName evidence="5">Exodeoxyribonuclease 7 large subunit</fullName>
        <ecNumber evidence="5">3.1.11.6</ecNumber>
    </recommendedName>
    <alternativeName>
        <fullName evidence="5">Exodeoxyribonuclease VII large subunit</fullName>
        <shortName evidence="5">Exonuclease VII large subunit</shortName>
    </alternativeName>
</protein>
<dbReference type="STRING" id="638302.HMPREF0908_0769"/>
<dbReference type="InterPro" id="IPR020579">
    <property type="entry name" value="Exonuc_VII_lsu_C"/>
</dbReference>
<dbReference type="HOGENOM" id="CLU_023625_3_1_9"/>
<evidence type="ECO:0000259" key="8">
    <source>
        <dbReference type="Pfam" id="PF13742"/>
    </source>
</evidence>
<reference evidence="9 10" key="1">
    <citation type="submission" date="2009-04" db="EMBL/GenBank/DDBJ databases">
        <authorList>
            <person name="Qin X."/>
            <person name="Bachman B."/>
            <person name="Battles P."/>
            <person name="Bell A."/>
            <person name="Bess C."/>
            <person name="Bickham C."/>
            <person name="Chaboub L."/>
            <person name="Chen D."/>
            <person name="Coyle M."/>
            <person name="Deiros D.R."/>
            <person name="Dinh H."/>
            <person name="Forbes L."/>
            <person name="Fowler G."/>
            <person name="Francisco L."/>
            <person name="Fu Q."/>
            <person name="Gubbala S."/>
            <person name="Hale W."/>
            <person name="Han Y."/>
            <person name="Hemphill L."/>
            <person name="Highlander S.K."/>
            <person name="Hirani K."/>
            <person name="Hogues M."/>
            <person name="Jackson L."/>
            <person name="Jakkamsetti A."/>
            <person name="Javaid M."/>
            <person name="Jiang H."/>
            <person name="Korchina V."/>
            <person name="Kovar C."/>
            <person name="Lara F."/>
            <person name="Lee S."/>
            <person name="Mata R."/>
            <person name="Mathew T."/>
            <person name="Moen C."/>
            <person name="Morales K."/>
            <person name="Munidasa M."/>
            <person name="Nazareth L."/>
            <person name="Ngo R."/>
            <person name="Nguyen L."/>
            <person name="Okwuonu G."/>
            <person name="Ongeri F."/>
            <person name="Patil S."/>
            <person name="Petrosino J."/>
            <person name="Pham C."/>
            <person name="Pham P."/>
            <person name="Pu L.-L."/>
            <person name="Puazo M."/>
            <person name="Raj R."/>
            <person name="Reid J."/>
            <person name="Rouhana J."/>
            <person name="Saada N."/>
            <person name="Shang Y."/>
            <person name="Simmons D."/>
            <person name="Thornton R."/>
            <person name="Warren J."/>
            <person name="Weissenberger G."/>
            <person name="Zhang J."/>
            <person name="Zhang L."/>
            <person name="Zhou C."/>
            <person name="Zhu D."/>
            <person name="Muzny D."/>
            <person name="Worley K."/>
            <person name="Gibbs R."/>
        </authorList>
    </citation>
    <scope>NUCLEOTIDE SEQUENCE [LARGE SCALE GENOMIC DNA]</scope>
    <source>
        <strain evidence="9 10">ATCC 43531</strain>
    </source>
</reference>
<dbReference type="Pfam" id="PF02601">
    <property type="entry name" value="Exonuc_VII_L"/>
    <property type="match status" value="1"/>
</dbReference>
<comment type="catalytic activity">
    <reaction evidence="5 6">
        <text>Exonucleolytic cleavage in either 5'- to 3'- or 3'- to 5'-direction to yield nucleoside 5'-phosphates.</text>
        <dbReference type="EC" id="3.1.11.6"/>
    </reaction>
</comment>
<dbReference type="GO" id="GO:0005737">
    <property type="term" value="C:cytoplasm"/>
    <property type="evidence" value="ECO:0007669"/>
    <property type="project" value="UniProtKB-SubCell"/>
</dbReference>
<keyword evidence="10" id="KW-1185">Reference proteome</keyword>